<dbReference type="Pfam" id="PF13343">
    <property type="entry name" value="SBP_bac_6"/>
    <property type="match status" value="1"/>
</dbReference>
<keyword evidence="4" id="KW-0574">Periplasm</keyword>
<name>A0A3N6PYL9_9CYAN</name>
<dbReference type="RefSeq" id="WP_124142753.1">
    <property type="nucleotide sequence ID" value="NZ_CAWOKI010000035.1"/>
</dbReference>
<comment type="caution">
    <text evidence="6">The sequence shown here is derived from an EMBL/GenBank/DDBJ whole genome shotgun (WGS) entry which is preliminary data.</text>
</comment>
<dbReference type="SUPFAM" id="SSF53850">
    <property type="entry name" value="Periplasmic binding protein-like II"/>
    <property type="match status" value="1"/>
</dbReference>
<dbReference type="Gene3D" id="3.40.190.10">
    <property type="entry name" value="Periplasmic binding protein-like II"/>
    <property type="match status" value="2"/>
</dbReference>
<evidence type="ECO:0000256" key="4">
    <source>
        <dbReference type="ARBA" id="ARBA00022764"/>
    </source>
</evidence>
<evidence type="ECO:0000256" key="2">
    <source>
        <dbReference type="ARBA" id="ARBA00022448"/>
    </source>
</evidence>
<evidence type="ECO:0000256" key="3">
    <source>
        <dbReference type="ARBA" id="ARBA00022729"/>
    </source>
</evidence>
<keyword evidence="7" id="KW-1185">Reference proteome</keyword>
<dbReference type="GO" id="GO:0015846">
    <property type="term" value="P:polyamine transport"/>
    <property type="evidence" value="ECO:0007669"/>
    <property type="project" value="InterPro"/>
</dbReference>
<organism evidence="6 7">
    <name type="scientific">Okeania hirsuta</name>
    <dbReference type="NCBI Taxonomy" id="1458930"/>
    <lineage>
        <taxon>Bacteria</taxon>
        <taxon>Bacillati</taxon>
        <taxon>Cyanobacteriota</taxon>
        <taxon>Cyanophyceae</taxon>
        <taxon>Oscillatoriophycideae</taxon>
        <taxon>Oscillatoriales</taxon>
        <taxon>Microcoleaceae</taxon>
        <taxon>Okeania</taxon>
    </lineage>
</organism>
<keyword evidence="5" id="KW-0175">Coiled coil</keyword>
<reference evidence="6 7" key="1">
    <citation type="journal article" date="2018" name="ACS Chem. Biol.">
        <title>Ketoreductase domain dysfunction expands chemodiversity: malyngamide biosynthesis in the cyanobacterium Okeania hirsuta.</title>
        <authorList>
            <person name="Moss N.A."/>
            <person name="Leao T."/>
            <person name="Rankin M."/>
            <person name="McCullough T.M."/>
            <person name="Qu P."/>
            <person name="Korobeynikov A."/>
            <person name="Smith J.L."/>
            <person name="Gerwick L."/>
            <person name="Gerwick W.H."/>
        </authorList>
    </citation>
    <scope>NUCLEOTIDE SEQUENCE [LARGE SCALE GENOMIC DNA]</scope>
    <source>
        <strain evidence="6 7">PAB10Feb10-1</strain>
    </source>
</reference>
<comment type="subcellular location">
    <subcellularLocation>
        <location evidence="1">Periplasm</location>
    </subcellularLocation>
</comment>
<sequence length="383" mass="43919">MKRRNFLIGATAITLAEFLAGCEGQGDLNIQLLKNTIPAQMVSKFKRELTSQPKLNFNPQENLTELFSLLQSWQRKLLLEEQKSSTEQTNINIANLVTLGDYWLANAIKQELIQPLNSEALQNWNKLPEKWQKLVKRNNQGYADPQGKIWAAPYQWGTTLIAYRVDKFKTLGWQPKDWNDLWREELRHRFSLLNQPREVIGLTLKKLGKSYNAKNLSKVENLKSELVKLNQQVKYYASNNYLQSLITGDTWLAVGWSNDILPLVKTRKDIAAVIPTSGTALWSNLWVKPAATVETSLTEKWIDFCWEPQIAEQMSLITQTTSPIIPGINPTELTSEIKDNSLLLPPEDILEKSDFLYPLADSTIQQYSQLWQEIRLSVEMKSG</sequence>
<dbReference type="PRINTS" id="PR00909">
    <property type="entry name" value="SPERMDNBNDNG"/>
</dbReference>
<evidence type="ECO:0000313" key="6">
    <source>
        <dbReference type="EMBL" id="RQH48231.1"/>
    </source>
</evidence>
<gene>
    <name evidence="6" type="ORF">D5R40_08265</name>
</gene>
<dbReference type="PANTHER" id="PTHR30222:SF17">
    <property type="entry name" value="SPERMIDINE_PUTRESCINE-BINDING PERIPLASMIC PROTEIN"/>
    <property type="match status" value="1"/>
</dbReference>
<keyword evidence="3" id="KW-0732">Signal</keyword>
<dbReference type="Proteomes" id="UP000269154">
    <property type="component" value="Unassembled WGS sequence"/>
</dbReference>
<protein>
    <submittedName>
        <fullName evidence="6">Extracellular solute-binding protein</fullName>
    </submittedName>
</protein>
<feature type="coiled-coil region" evidence="5">
    <location>
        <begin position="212"/>
        <end position="239"/>
    </location>
</feature>
<dbReference type="InterPro" id="IPR001188">
    <property type="entry name" value="Sperm_putr-bd"/>
</dbReference>
<keyword evidence="2" id="KW-0813">Transport</keyword>
<dbReference type="OrthoDB" id="503789at2"/>
<evidence type="ECO:0000313" key="7">
    <source>
        <dbReference type="Proteomes" id="UP000269154"/>
    </source>
</evidence>
<dbReference type="PANTHER" id="PTHR30222">
    <property type="entry name" value="SPERMIDINE/PUTRESCINE-BINDING PERIPLASMIC PROTEIN"/>
    <property type="match status" value="1"/>
</dbReference>
<proteinExistence type="predicted"/>
<accession>A0A3N6PYL9</accession>
<dbReference type="GO" id="GO:0042597">
    <property type="term" value="C:periplasmic space"/>
    <property type="evidence" value="ECO:0007669"/>
    <property type="project" value="UniProtKB-SubCell"/>
</dbReference>
<dbReference type="AlphaFoldDB" id="A0A3N6PYL9"/>
<evidence type="ECO:0000256" key="1">
    <source>
        <dbReference type="ARBA" id="ARBA00004418"/>
    </source>
</evidence>
<evidence type="ECO:0000256" key="5">
    <source>
        <dbReference type="SAM" id="Coils"/>
    </source>
</evidence>
<dbReference type="EMBL" id="RCBY01000032">
    <property type="protein sequence ID" value="RQH48231.1"/>
    <property type="molecule type" value="Genomic_DNA"/>
</dbReference>
<dbReference type="GO" id="GO:0019808">
    <property type="term" value="F:polyamine binding"/>
    <property type="evidence" value="ECO:0007669"/>
    <property type="project" value="InterPro"/>
</dbReference>